<dbReference type="GO" id="GO:0004784">
    <property type="term" value="F:superoxide dismutase activity"/>
    <property type="evidence" value="ECO:0007669"/>
    <property type="project" value="UniProtKB-EC"/>
</dbReference>
<dbReference type="EMBL" id="CACVKT020003887">
    <property type="protein sequence ID" value="CAC5386746.1"/>
    <property type="molecule type" value="Genomic_DNA"/>
</dbReference>
<keyword evidence="2" id="KW-0560">Oxidoreductase</keyword>
<dbReference type="Gene3D" id="2.60.40.200">
    <property type="entry name" value="Superoxide dismutase, copper/zinc binding domain"/>
    <property type="match status" value="1"/>
</dbReference>
<feature type="compositionally biased region" description="Basic and acidic residues" evidence="1">
    <location>
        <begin position="156"/>
        <end position="171"/>
    </location>
</feature>
<evidence type="ECO:0000313" key="2">
    <source>
        <dbReference type="EMBL" id="CAC5386746.1"/>
    </source>
</evidence>
<protein>
    <submittedName>
        <fullName evidence="2">SOD1</fullName>
        <ecNumber evidence="2">1.15.1.1</ecNumber>
    </submittedName>
</protein>
<dbReference type="OrthoDB" id="6107036at2759"/>
<feature type="region of interest" description="Disordered" evidence="1">
    <location>
        <begin position="127"/>
        <end position="192"/>
    </location>
</feature>
<dbReference type="InterPro" id="IPR036423">
    <property type="entry name" value="SOD-like_Cu/Zn_dom_sf"/>
</dbReference>
<sequence>MVQLGRQEVSIKGTIYNLSPCGLHGFHYHAKGDVRQNATCHGPKKGLKLLKKFKDIRILPRSELGRVKSLVRTQDLSDDECKRHFTSITGEEAAQILELAAAPGNGENLKKLLHVTVILVNEIGQPAGEDLRHDSGDEDPPRKKKKKNQDLVQRVADLEKSKEDSIKELTDKSQAGVDDLGRGGDAGTLKTVNADGGVGNCCQIKAA</sequence>
<name>A0A6J8BT86_MYTCO</name>
<keyword evidence="3" id="KW-1185">Reference proteome</keyword>
<dbReference type="Proteomes" id="UP000507470">
    <property type="component" value="Unassembled WGS sequence"/>
</dbReference>
<gene>
    <name evidence="2" type="ORF">MCOR_22148</name>
</gene>
<proteinExistence type="predicted"/>
<dbReference type="GO" id="GO:0046872">
    <property type="term" value="F:metal ion binding"/>
    <property type="evidence" value="ECO:0007669"/>
    <property type="project" value="InterPro"/>
</dbReference>
<dbReference type="SUPFAM" id="SSF49329">
    <property type="entry name" value="Cu,Zn superoxide dismutase-like"/>
    <property type="match status" value="1"/>
</dbReference>
<evidence type="ECO:0000256" key="1">
    <source>
        <dbReference type="SAM" id="MobiDB-lite"/>
    </source>
</evidence>
<organism evidence="2 3">
    <name type="scientific">Mytilus coruscus</name>
    <name type="common">Sea mussel</name>
    <dbReference type="NCBI Taxonomy" id="42192"/>
    <lineage>
        <taxon>Eukaryota</taxon>
        <taxon>Metazoa</taxon>
        <taxon>Spiralia</taxon>
        <taxon>Lophotrochozoa</taxon>
        <taxon>Mollusca</taxon>
        <taxon>Bivalvia</taxon>
        <taxon>Autobranchia</taxon>
        <taxon>Pteriomorphia</taxon>
        <taxon>Mytilida</taxon>
        <taxon>Mytiloidea</taxon>
        <taxon>Mytilidae</taxon>
        <taxon>Mytilinae</taxon>
        <taxon>Mytilus</taxon>
    </lineage>
</organism>
<evidence type="ECO:0000313" key="3">
    <source>
        <dbReference type="Proteomes" id="UP000507470"/>
    </source>
</evidence>
<reference evidence="2 3" key="1">
    <citation type="submission" date="2020-06" db="EMBL/GenBank/DDBJ databases">
        <authorList>
            <person name="Li R."/>
            <person name="Bekaert M."/>
        </authorList>
    </citation>
    <scope>NUCLEOTIDE SEQUENCE [LARGE SCALE GENOMIC DNA]</scope>
    <source>
        <strain evidence="3">wild</strain>
    </source>
</reference>
<feature type="compositionally biased region" description="Basic and acidic residues" evidence="1">
    <location>
        <begin position="129"/>
        <end position="141"/>
    </location>
</feature>
<dbReference type="EC" id="1.15.1.1" evidence="2"/>
<accession>A0A6J8BT86</accession>
<dbReference type="AlphaFoldDB" id="A0A6J8BT86"/>